<dbReference type="EMBL" id="MAPZ01000019">
    <property type="protein sequence ID" value="OBY10867.1"/>
    <property type="molecule type" value="Genomic_DNA"/>
</dbReference>
<evidence type="ECO:0000313" key="3">
    <source>
        <dbReference type="Proteomes" id="UP000092714"/>
    </source>
</evidence>
<organism evidence="2 3">
    <name type="scientific">Clostridium paraputrificum</name>
    <dbReference type="NCBI Taxonomy" id="29363"/>
    <lineage>
        <taxon>Bacteria</taxon>
        <taxon>Bacillati</taxon>
        <taxon>Bacillota</taxon>
        <taxon>Clostridia</taxon>
        <taxon>Eubacteriales</taxon>
        <taxon>Clostridiaceae</taxon>
        <taxon>Clostridium</taxon>
    </lineage>
</organism>
<dbReference type="OrthoDB" id="10010836at2"/>
<protein>
    <recommendedName>
        <fullName evidence="4">DUF2178 domain-containing protein</fullName>
    </recommendedName>
</protein>
<gene>
    <name evidence="2" type="ORF">CP373A1_10220</name>
</gene>
<dbReference type="Pfam" id="PF09946">
    <property type="entry name" value="DUF2178"/>
    <property type="match status" value="1"/>
</dbReference>
<feature type="transmembrane region" description="Helical" evidence="1">
    <location>
        <begin position="111"/>
        <end position="132"/>
    </location>
</feature>
<proteinExistence type="predicted"/>
<sequence length="136" mass="15279">MSITNKNRIQGIILILVGVSLLIVHKIQGDALVHEELVFGFGIGCLSGGVAAFLGTFLFKKGKYNENYKIQEKDERLHQIWDKAGYSAYNLSYLVVLFMCILVSIFEMSAISILIALLVIMPVAHIGFTYYYNKKI</sequence>
<comment type="caution">
    <text evidence="2">The sequence shown here is derived from an EMBL/GenBank/DDBJ whole genome shotgun (WGS) entry which is preliminary data.</text>
</comment>
<evidence type="ECO:0008006" key="4">
    <source>
        <dbReference type="Google" id="ProtNLM"/>
    </source>
</evidence>
<feature type="transmembrane region" description="Helical" evidence="1">
    <location>
        <begin position="39"/>
        <end position="59"/>
    </location>
</feature>
<evidence type="ECO:0000256" key="1">
    <source>
        <dbReference type="SAM" id="Phobius"/>
    </source>
</evidence>
<dbReference type="AlphaFoldDB" id="A0A174QZL1"/>
<keyword evidence="1" id="KW-0812">Transmembrane</keyword>
<dbReference type="GeneID" id="42774789"/>
<dbReference type="RefSeq" id="WP_027096952.1">
    <property type="nucleotide sequence ID" value="NZ_CABHIH010000002.1"/>
</dbReference>
<reference evidence="2 3" key="1">
    <citation type="submission" date="2016-06" db="EMBL/GenBank/DDBJ databases">
        <authorList>
            <person name="Kjaerup R.B."/>
            <person name="Dalgaard T.S."/>
            <person name="Juul-Madsen H.R."/>
        </authorList>
    </citation>
    <scope>NUCLEOTIDE SEQUENCE [LARGE SCALE GENOMIC DNA]</scope>
    <source>
        <strain evidence="2 3">373-A1</strain>
    </source>
</reference>
<accession>A0A174QZL1</accession>
<dbReference type="Proteomes" id="UP000092714">
    <property type="component" value="Unassembled WGS sequence"/>
</dbReference>
<keyword evidence="3" id="KW-1185">Reference proteome</keyword>
<keyword evidence="1" id="KW-0472">Membrane</keyword>
<feature type="transmembrane region" description="Helical" evidence="1">
    <location>
        <begin position="86"/>
        <end position="105"/>
    </location>
</feature>
<dbReference type="InterPro" id="IPR019235">
    <property type="entry name" value="DUF2178_TM"/>
</dbReference>
<evidence type="ECO:0000313" key="2">
    <source>
        <dbReference type="EMBL" id="OBY10867.1"/>
    </source>
</evidence>
<name>A0A174QZL1_9CLOT</name>
<keyword evidence="1" id="KW-1133">Transmembrane helix</keyword>